<dbReference type="EC" id="2.7.13.3" evidence="2"/>
<feature type="transmembrane region" description="Helical" evidence="9">
    <location>
        <begin position="159"/>
        <end position="179"/>
    </location>
</feature>
<feature type="transmembrane region" description="Helical" evidence="9">
    <location>
        <begin position="101"/>
        <end position="121"/>
    </location>
</feature>
<dbReference type="InterPro" id="IPR036890">
    <property type="entry name" value="HATPase_C_sf"/>
</dbReference>
<keyword evidence="4" id="KW-0808">Transferase</keyword>
<comment type="catalytic activity">
    <reaction evidence="1">
        <text>ATP + protein L-histidine = ADP + protein N-phospho-L-histidine.</text>
        <dbReference type="EC" id="2.7.13.3"/>
    </reaction>
</comment>
<dbReference type="Gene3D" id="1.10.287.130">
    <property type="match status" value="1"/>
</dbReference>
<evidence type="ECO:0000259" key="10">
    <source>
        <dbReference type="PROSITE" id="PS50109"/>
    </source>
</evidence>
<feature type="transmembrane region" description="Helical" evidence="9">
    <location>
        <begin position="67"/>
        <end position="89"/>
    </location>
</feature>
<keyword evidence="9" id="KW-0812">Transmembrane</keyword>
<dbReference type="SUPFAM" id="SSF47384">
    <property type="entry name" value="Homodimeric domain of signal transducing histidine kinase"/>
    <property type="match status" value="1"/>
</dbReference>
<proteinExistence type="predicted"/>
<evidence type="ECO:0000256" key="4">
    <source>
        <dbReference type="ARBA" id="ARBA00022679"/>
    </source>
</evidence>
<keyword evidence="7 11" id="KW-0067">ATP-binding</keyword>
<keyword evidence="8" id="KW-0902">Two-component regulatory system</keyword>
<gene>
    <name evidence="11" type="ORF">NKE59_07480</name>
</gene>
<feature type="transmembrane region" description="Helical" evidence="9">
    <location>
        <begin position="6"/>
        <end position="27"/>
    </location>
</feature>
<evidence type="ECO:0000256" key="1">
    <source>
        <dbReference type="ARBA" id="ARBA00000085"/>
    </source>
</evidence>
<dbReference type="PROSITE" id="PS50109">
    <property type="entry name" value="HIS_KIN"/>
    <property type="match status" value="1"/>
</dbReference>
<keyword evidence="3" id="KW-0597">Phosphoprotein</keyword>
<keyword evidence="6" id="KW-0418">Kinase</keyword>
<evidence type="ECO:0000256" key="7">
    <source>
        <dbReference type="ARBA" id="ARBA00022840"/>
    </source>
</evidence>
<evidence type="ECO:0000313" key="11">
    <source>
        <dbReference type="EMBL" id="XCC57331.1"/>
    </source>
</evidence>
<dbReference type="PANTHER" id="PTHR43065">
    <property type="entry name" value="SENSOR HISTIDINE KINASE"/>
    <property type="match status" value="1"/>
</dbReference>
<keyword evidence="9" id="KW-0472">Membrane</keyword>
<dbReference type="PANTHER" id="PTHR43065:SF10">
    <property type="entry name" value="PEROXIDE STRESS-ACTIVATED HISTIDINE KINASE MAK3"/>
    <property type="match status" value="1"/>
</dbReference>
<dbReference type="InterPro" id="IPR036097">
    <property type="entry name" value="HisK_dim/P_sf"/>
</dbReference>
<dbReference type="SMART" id="SM00388">
    <property type="entry name" value="HisKA"/>
    <property type="match status" value="1"/>
</dbReference>
<dbReference type="InterPro" id="IPR005467">
    <property type="entry name" value="His_kinase_dom"/>
</dbReference>
<evidence type="ECO:0000256" key="3">
    <source>
        <dbReference type="ARBA" id="ARBA00022553"/>
    </source>
</evidence>
<dbReference type="PRINTS" id="PR00344">
    <property type="entry name" value="BCTRLSENSOR"/>
</dbReference>
<dbReference type="Pfam" id="PF00512">
    <property type="entry name" value="HisKA"/>
    <property type="match status" value="1"/>
</dbReference>
<evidence type="ECO:0000256" key="6">
    <source>
        <dbReference type="ARBA" id="ARBA00022777"/>
    </source>
</evidence>
<dbReference type="CDD" id="cd00075">
    <property type="entry name" value="HATPase"/>
    <property type="match status" value="1"/>
</dbReference>
<dbReference type="RefSeq" id="WP_353438361.1">
    <property type="nucleotide sequence ID" value="NZ_CP099959.1"/>
</dbReference>
<accession>A0AAU8A1N6</accession>
<evidence type="ECO:0000256" key="5">
    <source>
        <dbReference type="ARBA" id="ARBA00022741"/>
    </source>
</evidence>
<feature type="transmembrane region" description="Helical" evidence="9">
    <location>
        <begin position="127"/>
        <end position="147"/>
    </location>
</feature>
<dbReference type="InterPro" id="IPR004358">
    <property type="entry name" value="Sig_transdc_His_kin-like_C"/>
</dbReference>
<dbReference type="InterPro" id="IPR003661">
    <property type="entry name" value="HisK_dim/P_dom"/>
</dbReference>
<evidence type="ECO:0000256" key="9">
    <source>
        <dbReference type="SAM" id="Phobius"/>
    </source>
</evidence>
<dbReference type="InterPro" id="IPR003594">
    <property type="entry name" value="HATPase_dom"/>
</dbReference>
<feature type="transmembrane region" description="Helical" evidence="9">
    <location>
        <begin position="39"/>
        <end position="61"/>
    </location>
</feature>
<feature type="transmembrane region" description="Helical" evidence="9">
    <location>
        <begin position="191"/>
        <end position="217"/>
    </location>
</feature>
<evidence type="ECO:0000256" key="8">
    <source>
        <dbReference type="ARBA" id="ARBA00023012"/>
    </source>
</evidence>
<dbReference type="GO" id="GO:0005524">
    <property type="term" value="F:ATP binding"/>
    <property type="evidence" value="ECO:0007669"/>
    <property type="project" value="UniProtKB-KW"/>
</dbReference>
<reference evidence="11" key="1">
    <citation type="submission" date="2022-06" db="EMBL/GenBank/DDBJ databases">
        <title>New Polynucleobacter species.</title>
        <authorList>
            <person name="Hahn M.W."/>
        </authorList>
    </citation>
    <scope>NUCLEOTIDE SEQUENCE</scope>
    <source>
        <strain evidence="11">UK-FUSCHL-C3</strain>
    </source>
</reference>
<evidence type="ECO:0000256" key="2">
    <source>
        <dbReference type="ARBA" id="ARBA00012438"/>
    </source>
</evidence>
<dbReference type="SUPFAM" id="SSF55874">
    <property type="entry name" value="ATPase domain of HSP90 chaperone/DNA topoisomerase II/histidine kinase"/>
    <property type="match status" value="1"/>
</dbReference>
<keyword evidence="5" id="KW-0547">Nucleotide-binding</keyword>
<dbReference type="CDD" id="cd00082">
    <property type="entry name" value="HisKA"/>
    <property type="match status" value="1"/>
</dbReference>
<organism evidence="11">
    <name type="scientific">Polynucleobacter sp. UK-FUSCHL-C3</name>
    <dbReference type="NCBI Taxonomy" id="2955208"/>
    <lineage>
        <taxon>Bacteria</taxon>
        <taxon>Pseudomonadati</taxon>
        <taxon>Pseudomonadota</taxon>
        <taxon>Betaproteobacteria</taxon>
        <taxon>Burkholderiales</taxon>
        <taxon>Burkholderiaceae</taxon>
        <taxon>Polynucleobacter</taxon>
    </lineage>
</organism>
<name>A0AAU8A1N6_9BURK</name>
<keyword evidence="9" id="KW-1133">Transmembrane helix</keyword>
<dbReference type="Gene3D" id="3.30.565.10">
    <property type="entry name" value="Histidine kinase-like ATPase, C-terminal domain"/>
    <property type="match status" value="1"/>
</dbReference>
<dbReference type="GO" id="GO:0000155">
    <property type="term" value="F:phosphorelay sensor kinase activity"/>
    <property type="evidence" value="ECO:0007669"/>
    <property type="project" value="InterPro"/>
</dbReference>
<dbReference type="SMART" id="SM00387">
    <property type="entry name" value="HATPase_c"/>
    <property type="match status" value="1"/>
</dbReference>
<protein>
    <recommendedName>
        <fullName evidence="2">histidine kinase</fullName>
        <ecNumber evidence="2">2.7.13.3</ecNumber>
    </recommendedName>
</protein>
<dbReference type="EMBL" id="CP099959">
    <property type="protein sequence ID" value="XCC57331.1"/>
    <property type="molecule type" value="Genomic_DNA"/>
</dbReference>
<feature type="domain" description="Histidine kinase" evidence="10">
    <location>
        <begin position="264"/>
        <end position="479"/>
    </location>
</feature>
<dbReference type="Pfam" id="PF02518">
    <property type="entry name" value="HATPase_c"/>
    <property type="match status" value="1"/>
</dbReference>
<sequence length="479" mass="54333">MKLLLSIYFFIFAAIQLGLLIGISHYIGPKSRSKPNTYWLAALVVNVSGLLLFAIGILFTADIQKPPGIFTIANTFFYAAAIFQGAFFYSLNKELSEHLRWPLFISIIVYGLIFEYLRLYASFEARTIFAVLVYALVFAWQIREAFLFNRKLQLQQLRYFQYAAVGEALFLVPRLIILLSSDHPIRSMDELPLLLILFTLGQILMNTISFIAIWGYWSERLAFDGRQTESENETFKKLLMERETLIASLLKANKTSSTGALSASIAHEINQPLGAIQINSEFLQKKLQAENLDRELIMRIANDIAKDNMRAARIIQTLKAIFAEKYDAIPDFVSVREVIDAVLLLSQSDLNQKQIHVEIDIEKNLQIPMSFGEAQQLFINLFNNSVQALVSSKPPSKTIRILGMQKGEITEIQFEDNGLGVPVDQQKYLFELFTGTKREGMGLGLWLCNYIVTHHGGRIQYDSLQNIGAVFKITFTAPV</sequence>
<dbReference type="AlphaFoldDB" id="A0AAU8A1N6"/>